<dbReference type="GO" id="GO:0008171">
    <property type="term" value="F:O-methyltransferase activity"/>
    <property type="evidence" value="ECO:0007669"/>
    <property type="project" value="InterPro"/>
</dbReference>
<dbReference type="SUPFAM" id="SSF53335">
    <property type="entry name" value="S-adenosyl-L-methionine-dependent methyltransferases"/>
    <property type="match status" value="1"/>
</dbReference>
<dbReference type="EMBL" id="FOTO01000001">
    <property type="protein sequence ID" value="SFL23792.1"/>
    <property type="molecule type" value="Genomic_DNA"/>
</dbReference>
<keyword evidence="3" id="KW-0949">S-adenosyl-L-methionine</keyword>
<dbReference type="InterPro" id="IPR002935">
    <property type="entry name" value="SAM_O-MeTrfase"/>
</dbReference>
<evidence type="ECO:0000313" key="6">
    <source>
        <dbReference type="Proteomes" id="UP000199581"/>
    </source>
</evidence>
<evidence type="ECO:0000256" key="3">
    <source>
        <dbReference type="ARBA" id="ARBA00022691"/>
    </source>
</evidence>
<comment type="caution">
    <text evidence="5">The sequence shown here is derived from an EMBL/GenBank/DDBJ whole genome shotgun (WGS) entry which is preliminary data.</text>
</comment>
<name>A0A8G2F6D8_DESNO</name>
<gene>
    <name evidence="5" type="ORF">SAMN05421830_10196</name>
</gene>
<accession>A0A8G2F6D8</accession>
<evidence type="ECO:0000256" key="2">
    <source>
        <dbReference type="ARBA" id="ARBA00022679"/>
    </source>
</evidence>
<sequence>MPRLVKDPHASFRALASDGERGLRGLADEAAARGIPVIGPVMGGLLALLCRIMGAVRVLELGAAVGYSTTFLARAVRDTGGIVLGVDMHEAHCREARANLASFGLEESCALLCADARALPFGAAGFDLVFLDVDQRYYAELEPVCHRLLRPGGLLVADNTAFADAQAFNVLIRDGRRWDAVNIYAFLPNHAPEQDGICLARKKQTGDSRNDSNGNFQGYAED</sequence>
<dbReference type="GO" id="GO:0032259">
    <property type="term" value="P:methylation"/>
    <property type="evidence" value="ECO:0007669"/>
    <property type="project" value="UniProtKB-KW"/>
</dbReference>
<dbReference type="Gene3D" id="3.40.50.150">
    <property type="entry name" value="Vaccinia Virus protein VP39"/>
    <property type="match status" value="1"/>
</dbReference>
<organism evidence="5 6">
    <name type="scientific">Desulfomicrobium norvegicum (strain DSM 1741 / NCIMB 8310)</name>
    <name type="common">Desulfovibrio baculatus (strain Norway 4)</name>
    <name type="synonym">Desulfovibrio desulfuricans (strain Norway 4)</name>
    <dbReference type="NCBI Taxonomy" id="52561"/>
    <lineage>
        <taxon>Bacteria</taxon>
        <taxon>Pseudomonadati</taxon>
        <taxon>Thermodesulfobacteriota</taxon>
        <taxon>Desulfovibrionia</taxon>
        <taxon>Desulfovibrionales</taxon>
        <taxon>Desulfomicrobiaceae</taxon>
        <taxon>Desulfomicrobium</taxon>
    </lineage>
</organism>
<evidence type="ECO:0000313" key="5">
    <source>
        <dbReference type="EMBL" id="SFL23792.1"/>
    </source>
</evidence>
<dbReference type="Proteomes" id="UP000199581">
    <property type="component" value="Unassembled WGS sequence"/>
</dbReference>
<dbReference type="PANTHER" id="PTHR43167">
    <property type="entry name" value="PUTATIVE (AFU_ORTHOLOGUE AFUA_6G01830)-RELATED"/>
    <property type="match status" value="1"/>
</dbReference>
<proteinExistence type="predicted"/>
<keyword evidence="2 5" id="KW-0808">Transferase</keyword>
<dbReference type="CDD" id="cd02440">
    <property type="entry name" value="AdoMet_MTases"/>
    <property type="match status" value="1"/>
</dbReference>
<dbReference type="PANTHER" id="PTHR43167:SF1">
    <property type="entry name" value="PUTATIVE (AFU_ORTHOLOGUE AFUA_6G01830)-RELATED"/>
    <property type="match status" value="1"/>
</dbReference>
<protein>
    <submittedName>
        <fullName evidence="5">Predicted O-methyltransferase YrrM</fullName>
    </submittedName>
</protein>
<evidence type="ECO:0000256" key="1">
    <source>
        <dbReference type="ARBA" id="ARBA00022603"/>
    </source>
</evidence>
<reference evidence="5 6" key="1">
    <citation type="submission" date="2016-10" db="EMBL/GenBank/DDBJ databases">
        <authorList>
            <person name="Varghese N."/>
            <person name="Submissions S."/>
        </authorList>
    </citation>
    <scope>NUCLEOTIDE SEQUENCE [LARGE SCALE GENOMIC DNA]</scope>
    <source>
        <strain evidence="5 6">DSM 1741</strain>
    </source>
</reference>
<dbReference type="PROSITE" id="PS51682">
    <property type="entry name" value="SAM_OMT_I"/>
    <property type="match status" value="1"/>
</dbReference>
<dbReference type="AlphaFoldDB" id="A0A8G2F6D8"/>
<feature type="region of interest" description="Disordered" evidence="4">
    <location>
        <begin position="203"/>
        <end position="222"/>
    </location>
</feature>
<keyword evidence="6" id="KW-1185">Reference proteome</keyword>
<evidence type="ECO:0000256" key="4">
    <source>
        <dbReference type="SAM" id="MobiDB-lite"/>
    </source>
</evidence>
<dbReference type="InterPro" id="IPR029063">
    <property type="entry name" value="SAM-dependent_MTases_sf"/>
</dbReference>
<keyword evidence="1 5" id="KW-0489">Methyltransferase</keyword>
<dbReference type="Pfam" id="PF01596">
    <property type="entry name" value="Methyltransf_3"/>
    <property type="match status" value="1"/>
</dbReference>